<feature type="domain" description="Ig-like" evidence="1">
    <location>
        <begin position="42"/>
        <end position="154"/>
    </location>
</feature>
<dbReference type="FunFam" id="2.60.40.10:FF:000437">
    <property type="entry name" value="Beat-IIIc, isoform A"/>
    <property type="match status" value="1"/>
</dbReference>
<dbReference type="InterPro" id="IPR013783">
    <property type="entry name" value="Ig-like_fold"/>
</dbReference>
<dbReference type="Gene3D" id="2.60.40.10">
    <property type="entry name" value="Immunoglobulins"/>
    <property type="match status" value="1"/>
</dbReference>
<dbReference type="SUPFAM" id="SSF48726">
    <property type="entry name" value="Immunoglobulin"/>
    <property type="match status" value="1"/>
</dbReference>
<dbReference type="EMBL" id="OE183421">
    <property type="protein sequence ID" value="CAD7575648.1"/>
    <property type="molecule type" value="Genomic_DNA"/>
</dbReference>
<dbReference type="InterPro" id="IPR007110">
    <property type="entry name" value="Ig-like_dom"/>
</dbReference>
<organism evidence="2">
    <name type="scientific">Timema californicum</name>
    <name type="common">California timema</name>
    <name type="synonym">Walking stick</name>
    <dbReference type="NCBI Taxonomy" id="61474"/>
    <lineage>
        <taxon>Eukaryota</taxon>
        <taxon>Metazoa</taxon>
        <taxon>Ecdysozoa</taxon>
        <taxon>Arthropoda</taxon>
        <taxon>Hexapoda</taxon>
        <taxon>Insecta</taxon>
        <taxon>Pterygota</taxon>
        <taxon>Neoptera</taxon>
        <taxon>Polyneoptera</taxon>
        <taxon>Phasmatodea</taxon>
        <taxon>Timematodea</taxon>
        <taxon>Timematoidea</taxon>
        <taxon>Timematidae</taxon>
        <taxon>Timema</taxon>
    </lineage>
</organism>
<proteinExistence type="predicted"/>
<gene>
    <name evidence="2" type="ORF">TCMB3V08_LOCUS8234</name>
</gene>
<dbReference type="InterPro" id="IPR036179">
    <property type="entry name" value="Ig-like_dom_sf"/>
</dbReference>
<reference evidence="2" key="1">
    <citation type="submission" date="2020-11" db="EMBL/GenBank/DDBJ databases">
        <authorList>
            <person name="Tran Van P."/>
        </authorList>
    </citation>
    <scope>NUCLEOTIDE SEQUENCE</scope>
</reference>
<dbReference type="PANTHER" id="PTHR21261:SF15">
    <property type="entry name" value="BEATEN PATH IIIA, ISOFORM D-RELATED"/>
    <property type="match status" value="1"/>
</dbReference>
<sequence length="244" mass="27335">MAHIGLTGDNSLTTSLCPYRSVQNVLGKARQFENRLPDDVMPSFLSLIQLRTMEAFHITSLVTPLWAYVGTSINLQCIHDLSPDQVYSIKWYKDSREFFRFLPKEFSPATAFPTLGVEVNTAASNENNVSLNNLTLASGGVYECEISSEAPKFETVDHSWLVQYRQKVDSEETISPQISLLGLKMKVDPSFFPGGILSVRCIALLGPEQLYTERWSLLVQQNTSVQVTGLKLETLSLVERHTTD</sequence>
<dbReference type="Pfam" id="PF07686">
    <property type="entry name" value="V-set"/>
    <property type="match status" value="1"/>
</dbReference>
<dbReference type="InterPro" id="IPR013106">
    <property type="entry name" value="Ig_V-set"/>
</dbReference>
<dbReference type="PANTHER" id="PTHR21261">
    <property type="entry name" value="BEAT PROTEIN"/>
    <property type="match status" value="1"/>
</dbReference>
<dbReference type="AlphaFoldDB" id="A0A7R9PA52"/>
<name>A0A7R9PA52_TIMCA</name>
<evidence type="ECO:0000259" key="1">
    <source>
        <dbReference type="PROSITE" id="PS50835"/>
    </source>
</evidence>
<protein>
    <submittedName>
        <fullName evidence="2">(California timema) hypothetical protein</fullName>
    </submittedName>
</protein>
<evidence type="ECO:0000313" key="2">
    <source>
        <dbReference type="EMBL" id="CAD7575648.1"/>
    </source>
</evidence>
<dbReference type="PROSITE" id="PS50835">
    <property type="entry name" value="IG_LIKE"/>
    <property type="match status" value="1"/>
</dbReference>
<accession>A0A7R9PA52</accession>